<keyword evidence="4" id="KW-0132">Cell division</keyword>
<keyword evidence="8" id="KW-0137">Centromere</keyword>
<evidence type="ECO:0000256" key="9">
    <source>
        <dbReference type="SAM" id="Coils"/>
    </source>
</evidence>
<feature type="region of interest" description="Disordered" evidence="10">
    <location>
        <begin position="116"/>
        <end position="190"/>
    </location>
</feature>
<feature type="compositionally biased region" description="Basic residues" evidence="10">
    <location>
        <begin position="366"/>
        <end position="378"/>
    </location>
</feature>
<dbReference type="InterPro" id="IPR011515">
    <property type="entry name" value="Shugoshin_C"/>
</dbReference>
<reference evidence="13 14" key="1">
    <citation type="submission" date="2016-03" db="EMBL/GenBank/DDBJ databases">
        <title>How can Kluyveromyces marxianus grow so fast - potential evolutionary course in Saccharomyces Complex revealed by comparative genomics.</title>
        <authorList>
            <person name="Mo W."/>
            <person name="Lu W."/>
            <person name="Yang X."/>
            <person name="Qi J."/>
            <person name="Lv H."/>
        </authorList>
    </citation>
    <scope>NUCLEOTIDE SEQUENCE [LARGE SCALE GENOMIC DNA]</scope>
    <source>
        <strain evidence="13 14">FIM1</strain>
    </source>
</reference>
<feature type="region of interest" description="Disordered" evidence="10">
    <location>
        <begin position="574"/>
        <end position="599"/>
    </location>
</feature>
<keyword evidence="3" id="KW-0158">Chromosome</keyword>
<dbReference type="Pfam" id="PF07557">
    <property type="entry name" value="Shugoshin_C"/>
    <property type="match status" value="1"/>
</dbReference>
<comment type="subcellular location">
    <subcellularLocation>
        <location evidence="1">Chromosome</location>
        <location evidence="1">Centromere</location>
    </subcellularLocation>
</comment>
<evidence type="ECO:0000259" key="11">
    <source>
        <dbReference type="Pfam" id="PF07557"/>
    </source>
</evidence>
<feature type="compositionally biased region" description="Low complexity" evidence="10">
    <location>
        <begin position="276"/>
        <end position="292"/>
    </location>
</feature>
<proteinExistence type="inferred from homology"/>
<keyword evidence="14" id="KW-1185">Reference proteome</keyword>
<protein>
    <submittedName>
        <fullName evidence="13">Shugoshin</fullName>
    </submittedName>
</protein>
<feature type="coiled-coil region" evidence="9">
    <location>
        <begin position="214"/>
        <end position="268"/>
    </location>
</feature>
<gene>
    <name evidence="13" type="primary">SGO1</name>
    <name evidence="13" type="ORF">FIM1_428</name>
</gene>
<keyword evidence="6 9" id="KW-0175">Coiled coil</keyword>
<organism evidence="13 14">
    <name type="scientific">Kluyveromyces marxianus</name>
    <name type="common">Yeast</name>
    <name type="synonym">Candida kefyr</name>
    <dbReference type="NCBI Taxonomy" id="4911"/>
    <lineage>
        <taxon>Eukaryota</taxon>
        <taxon>Fungi</taxon>
        <taxon>Dikarya</taxon>
        <taxon>Ascomycota</taxon>
        <taxon>Saccharomycotina</taxon>
        <taxon>Saccharomycetes</taxon>
        <taxon>Saccharomycetales</taxon>
        <taxon>Saccharomycetaceae</taxon>
        <taxon>Kluyveromyces</taxon>
    </lineage>
</organism>
<comment type="similarity">
    <text evidence="2">Belongs to the shugoshin family.</text>
</comment>
<evidence type="ECO:0000256" key="6">
    <source>
        <dbReference type="ARBA" id="ARBA00023054"/>
    </source>
</evidence>
<keyword evidence="7" id="KW-0131">Cell cycle</keyword>
<feature type="domain" description="Shugoshin N-terminal coiled-coil" evidence="12">
    <location>
        <begin position="18"/>
        <end position="60"/>
    </location>
</feature>
<evidence type="ECO:0000256" key="5">
    <source>
        <dbReference type="ARBA" id="ARBA00022829"/>
    </source>
</evidence>
<evidence type="ECO:0000313" key="14">
    <source>
        <dbReference type="Proteomes" id="UP000422736"/>
    </source>
</evidence>
<evidence type="ECO:0000256" key="2">
    <source>
        <dbReference type="ARBA" id="ARBA00010845"/>
    </source>
</evidence>
<dbReference type="EMBL" id="CP015054">
    <property type="protein sequence ID" value="QGN13782.1"/>
    <property type="molecule type" value="Genomic_DNA"/>
</dbReference>
<feature type="compositionally biased region" description="Basic and acidic residues" evidence="10">
    <location>
        <begin position="447"/>
        <end position="463"/>
    </location>
</feature>
<dbReference type="Pfam" id="PF07558">
    <property type="entry name" value="Shugoshin_N"/>
    <property type="match status" value="1"/>
</dbReference>
<feature type="region of interest" description="Disordered" evidence="10">
    <location>
        <begin position="439"/>
        <end position="525"/>
    </location>
</feature>
<name>A0ABX6EPZ4_KLUMA</name>
<feature type="region of interest" description="Disordered" evidence="10">
    <location>
        <begin position="618"/>
        <end position="642"/>
    </location>
</feature>
<evidence type="ECO:0000256" key="1">
    <source>
        <dbReference type="ARBA" id="ARBA00004584"/>
    </source>
</evidence>
<evidence type="ECO:0000256" key="3">
    <source>
        <dbReference type="ARBA" id="ARBA00022454"/>
    </source>
</evidence>
<evidence type="ECO:0000259" key="12">
    <source>
        <dbReference type="Pfam" id="PF07558"/>
    </source>
</evidence>
<feature type="region of interest" description="Disordered" evidence="10">
    <location>
        <begin position="276"/>
        <end position="300"/>
    </location>
</feature>
<reference evidence="13 14" key="2">
    <citation type="submission" date="2019-11" db="EMBL/GenBank/DDBJ databases">
        <authorList>
            <person name="Lu H."/>
        </authorList>
    </citation>
    <scope>NUCLEOTIDE SEQUENCE [LARGE SCALE GENOMIC DNA]</scope>
    <source>
        <strain evidence="13 14">FIM1</strain>
    </source>
</reference>
<evidence type="ECO:0000256" key="8">
    <source>
        <dbReference type="ARBA" id="ARBA00023328"/>
    </source>
</evidence>
<dbReference type="Proteomes" id="UP000422736">
    <property type="component" value="Chromosome 1"/>
</dbReference>
<evidence type="ECO:0000256" key="7">
    <source>
        <dbReference type="ARBA" id="ARBA00023306"/>
    </source>
</evidence>
<evidence type="ECO:0000256" key="4">
    <source>
        <dbReference type="ARBA" id="ARBA00022618"/>
    </source>
</evidence>
<dbReference type="InterPro" id="IPR011516">
    <property type="entry name" value="Shugoshin_N"/>
</dbReference>
<sequence length="642" mass="71934">MGGPLVYDDFQALLEQQKAIYLQQNSQLAKYNSGLMMKITDMETKVSELIQENVQLRSRLSMSELRYREKVNKIFNMLEDGVISRFSEVSQLFDRVRRNQGLEAGIHGHTALGLSPKSIMKRDSSRSPKSTKSVEFRGSEVESDVNVDNSEKPIFEDTIAEDNHENSSNSVELNQDEVRPLAKKRRKSSRRESLFIPADFEFNNENLEMELNDIVNRENEIANSHNNNEDTERKDVEMTETAVPAVVEAEAEAEALALSEAAEAAEAAETAVELAAVASTTSTTPSTTQSATDNNADEDESYNFTASVIEYSIPEEASTHDHSHILMDLSKSKIEVYNDKEEPSNGATGAEESTSFVQCAIPSQSKVKHSMKNPKTRLKGNQDDIMPQTEYDEGFDKRERRTRGKAVNYKLPSLRAKMRRPTEKFVDATTVTDIHDLQVQRAKNQHQQREHSSDIDEEKDRPISKSGSNEGFDPTNVMGGEKQVATPLEQKHDNNDNNNETNKSSTDVPPSGPNEKKKSSGVVPLHEVKIPQNVGVKTALKEKHANIMKRNTKDTTIGPIKEINQANERILKDVSPNKVLKKQPPDSDSKQQQVSDISGPDLTAFEIIDGISLKHVAKTHRVRAKEDMSRKRKRIHANEPSI</sequence>
<keyword evidence="5" id="KW-0159">Chromosome partition</keyword>
<accession>A0ABX6EPZ4</accession>
<evidence type="ECO:0000256" key="10">
    <source>
        <dbReference type="SAM" id="MobiDB-lite"/>
    </source>
</evidence>
<feature type="compositionally biased region" description="Basic and acidic residues" evidence="10">
    <location>
        <begin position="149"/>
        <end position="165"/>
    </location>
</feature>
<feature type="compositionally biased region" description="Basic and acidic residues" evidence="10">
    <location>
        <begin position="120"/>
        <end position="140"/>
    </location>
</feature>
<feature type="domain" description="Shugoshin C-terminal" evidence="11">
    <location>
        <begin position="398"/>
        <end position="420"/>
    </location>
</feature>
<evidence type="ECO:0000313" key="13">
    <source>
        <dbReference type="EMBL" id="QGN13782.1"/>
    </source>
</evidence>
<feature type="region of interest" description="Disordered" evidence="10">
    <location>
        <begin position="364"/>
        <end position="399"/>
    </location>
</feature>